<organism evidence="2 3">
    <name type="scientific">Plasmodium malariae</name>
    <dbReference type="NCBI Taxonomy" id="5858"/>
    <lineage>
        <taxon>Eukaryota</taxon>
        <taxon>Sar</taxon>
        <taxon>Alveolata</taxon>
        <taxon>Apicomplexa</taxon>
        <taxon>Aconoidasida</taxon>
        <taxon>Haemosporida</taxon>
        <taxon>Plasmodiidae</taxon>
        <taxon>Plasmodium</taxon>
        <taxon>Plasmodium (Plasmodium)</taxon>
    </lineage>
</organism>
<dbReference type="EMBL" id="LT594632">
    <property type="protein sequence ID" value="SCO92851.1"/>
    <property type="molecule type" value="Genomic_DNA"/>
</dbReference>
<dbReference type="OrthoDB" id="388740at2759"/>
<dbReference type="KEGG" id="pmal:PMUG01_11010100"/>
<feature type="transmembrane region" description="Helical" evidence="1">
    <location>
        <begin position="246"/>
        <end position="265"/>
    </location>
</feature>
<dbReference type="Proteomes" id="UP000219813">
    <property type="component" value="Chromosome 11"/>
</dbReference>
<evidence type="ECO:0000256" key="1">
    <source>
        <dbReference type="SAM" id="Phobius"/>
    </source>
</evidence>
<dbReference type="InterPro" id="IPR008780">
    <property type="entry name" value="Plasmodium_Vir"/>
</dbReference>
<dbReference type="Pfam" id="PF05795">
    <property type="entry name" value="Plasmodium_Vir"/>
    <property type="match status" value="2"/>
</dbReference>
<proteinExistence type="predicted"/>
<dbReference type="AlphaFoldDB" id="A0A1D3SM22"/>
<dbReference type="RefSeq" id="XP_028862308.1">
    <property type="nucleotide sequence ID" value="XM_029005750.1"/>
</dbReference>
<keyword evidence="3" id="KW-1185">Reference proteome</keyword>
<dbReference type="VEuPathDB" id="PlasmoDB:PmUG01_11010100"/>
<accession>A0A1D3SM22</accession>
<dbReference type="OMA" id="ALKCTIN"/>
<protein>
    <submittedName>
        <fullName evidence="2">PIR protein</fullName>
    </submittedName>
</protein>
<reference evidence="2 3" key="1">
    <citation type="submission" date="2016-06" db="EMBL/GenBank/DDBJ databases">
        <authorList>
            <consortium name="Pathogen Informatics"/>
        </authorList>
    </citation>
    <scope>NUCLEOTIDE SEQUENCE [LARGE SCALE GENOMIC DNA]</scope>
</reference>
<name>A0A1D3SM22_PLAMA</name>
<keyword evidence="1" id="KW-0812">Transmembrane</keyword>
<keyword evidence="1" id="KW-1133">Transmembrane helix</keyword>
<gene>
    <name evidence="2" type="primary">PmUG01_11010100</name>
    <name evidence="2" type="ORF">PMUG01_11010100</name>
</gene>
<evidence type="ECO:0000313" key="2">
    <source>
        <dbReference type="EMBL" id="SCO92851.1"/>
    </source>
</evidence>
<evidence type="ECO:0000313" key="3">
    <source>
        <dbReference type="Proteomes" id="UP000219813"/>
    </source>
</evidence>
<sequence>MSGVLQENFIQSLPSNRYYRQNNELKDNYCSWFEEKSEFSGTRSKLSNYVKVKNVADKLTRALCSVAFTNKGDECKEKCHNLYYWLGNELLLSDIEEKSFSDVIGILENFSNVLYESGKCKCTFFKNVTKENFAKMKIVYDYCKDYEEIEKTLELHKKTCDSKFNDYIVKANSAYNEIYNCTEKYSDTYCMQLKTHVPSCFVKKLSALKCTINDLTADEQGSSYYDTTHIDQEYVINPSAFSSSQIFLFFVLPFIGIFFIGFLLYKFTPIVSWIHTKVLKKKSIRRNLDEMDILELTEYTNEQRKSNLGRKQLNVAYHAA</sequence>
<dbReference type="GeneID" id="39869556"/>
<keyword evidence="1" id="KW-0472">Membrane</keyword>